<dbReference type="InterPro" id="IPR003545">
    <property type="entry name" value="Telomerase_RT"/>
</dbReference>
<evidence type="ECO:0000256" key="11">
    <source>
        <dbReference type="ARBA" id="ARBA00023242"/>
    </source>
</evidence>
<keyword evidence="17" id="KW-1185">Reference proteome</keyword>
<keyword evidence="6 13" id="KW-0548">Nucleotidyltransferase</keyword>
<keyword evidence="5 13" id="KW-0808">Transferase</keyword>
<keyword evidence="4 13" id="KW-0158">Chromosome</keyword>
<feature type="domain" description="Reverse transcriptase" evidence="15">
    <location>
        <begin position="711"/>
        <end position="1095"/>
    </location>
</feature>
<comment type="subcellular location">
    <subcellularLocation>
        <location evidence="13">Nucleus</location>
    </subcellularLocation>
    <subcellularLocation>
        <location evidence="13">Chromosome</location>
        <location evidence="13">Telomere</location>
    </subcellularLocation>
</comment>
<evidence type="ECO:0000313" key="16">
    <source>
        <dbReference type="EMBL" id="WKA02408.1"/>
    </source>
</evidence>
<comment type="catalytic activity">
    <reaction evidence="12 13">
        <text>DNA(n) + a 2'-deoxyribonucleoside 5'-triphosphate = DNA(n+1) + diphosphate</text>
        <dbReference type="Rhea" id="RHEA:22508"/>
        <dbReference type="Rhea" id="RHEA-COMP:17339"/>
        <dbReference type="Rhea" id="RHEA-COMP:17340"/>
        <dbReference type="ChEBI" id="CHEBI:33019"/>
        <dbReference type="ChEBI" id="CHEBI:61560"/>
        <dbReference type="ChEBI" id="CHEBI:173112"/>
        <dbReference type="EC" id="2.7.7.49"/>
    </reaction>
</comment>
<evidence type="ECO:0000256" key="5">
    <source>
        <dbReference type="ARBA" id="ARBA00022679"/>
    </source>
</evidence>
<gene>
    <name evidence="16" type="ORF">VitviT2T_020600</name>
</gene>
<protein>
    <recommendedName>
        <fullName evidence="3 13">Telomerase reverse transcriptase</fullName>
        <ecNumber evidence="2 13">2.7.7.49</ecNumber>
    </recommendedName>
    <alternativeName>
        <fullName evidence="13">Telomerase catalytic subunit</fullName>
    </alternativeName>
</protein>
<sequence length="1289" mass="146509">MAKNRKRRKRRVPEILWRLFRHRARTLADTIVSLIPPLPHCGCNGRRCLGCIGGDADSYLLRPQDPCDYRKLLSECFVVVSYNAPPLSTIYLDRRWSQLQIVRKTIEMIMCEQPGSSNVLCGGYSKCNNLSSIVELLTSSAWGLLLERVGDDIMVYLLKHTSIFLPLPHKMHCQVAGPPISDLCIGLSKHISDSKHQKPSLTDLGPQKKMERNDGAVNSTSEEQQLTSSFNRGGPVSFVSCVGCNGGNCLRKFSEPWGKKCVCTSSCEETMQTTSLGIANRKGAPLGECQQITSQISVQHRKRLRPSNYQQARKCSQLKFQGNDILGPYTTIPSKKESLHGRLQQGSSADLSPHHEKCSCCLLLQASPKVSPGAYIDRKSMFHKLEHSLSVIPRKHILNSLKPNFSGANVLLRDILGLSDGNVTESKQCFHNTASCLIGSACLYHSLVSLLTLLIRKTQSCRHLRLLDKHCAIPSLGRNANENALFMSEGNESGIKSSEKGEPIAQLDSVLPLEKSHVHESKHLKKTLNVLSHQFELNRSYCSKSQVISFISAVCKRIVPSRLLGTPSNWRILRKKISKFVWLRRFEKLSLKQCMHKLKISRFPLLSNKHSSCHLSNHVLEYTTGKSMDIDKRCTELNDAIYIMKHRILERWIFWFFSSLVVPLVQANFYVTESEHGKNDLFYYQKSVWEKLTNSATTCLKEQSYRSLDDVSVGQILSDRSFGFSRLRFRPKENGVRALANLNGSSKFRVQDSPLKDQSLGMQRKAQLHLERVKFDHFKSVNFVLRDLHAVLKGLQMKEPERLGSSIFDYNDVYRKLCPFLISVKNGSTTMPSVFIVVSDVSKAFDSVNQDKLLKVMKDVIVKGKYLLKQSCQVVCTRKALWAYENQILVDQNIGTGLTEFTSSVLSHSLHSVLVNQVRRRTIGSKELYFNLNEHVKRNVLQLGNKFYLQNSGIPQGSVLSSLLCSFYYGHMDRNVIFPFLEKTCGPATDYVSGKDNCQDVSDAPSSSENNVITSSPKYMLLRFIDDFLFLSTSKQQAASFFSRLQRGFRDYNCYMNEGKFGMNFDIGHISRLSSNRIYVGEDGISFLRWSGLLINCCSLEVQADYTRYANSHLSSTLTVCWQGRPGRQLKARLFNYMQLRCHPLFYDSNINSAATVRLNIYQAFLLSAMKFHCYTRNLSNICKLQSGYHMEIIEKALRRMHTFIKRRMRSMDLDSSFHPILQLKKGEVLWLGLKAFIQVLKRKQSRHKELLSLLKSKLLAHPLPETASPELKYAVDDSHSSLLWKIKY</sequence>
<evidence type="ECO:0000256" key="2">
    <source>
        <dbReference type="ARBA" id="ARBA00012493"/>
    </source>
</evidence>
<evidence type="ECO:0000313" key="17">
    <source>
        <dbReference type="Proteomes" id="UP001227230"/>
    </source>
</evidence>
<dbReference type="PRINTS" id="PR01365">
    <property type="entry name" value="TELOMERASERT"/>
</dbReference>
<feature type="region of interest" description="Disordered" evidence="14">
    <location>
        <begin position="193"/>
        <end position="229"/>
    </location>
</feature>
<keyword evidence="11 13" id="KW-0539">Nucleus</keyword>
<dbReference type="Gene3D" id="1.10.132.70">
    <property type="match status" value="1"/>
</dbReference>
<reference evidence="16 17" key="1">
    <citation type="journal article" date="2023" name="Hortic Res">
        <title>The complete reference genome for grapevine (Vitis vinifera L.) genetics and breeding.</title>
        <authorList>
            <person name="Shi X."/>
            <person name="Cao S."/>
            <person name="Wang X."/>
            <person name="Huang S."/>
            <person name="Wang Y."/>
            <person name="Liu Z."/>
            <person name="Liu W."/>
            <person name="Leng X."/>
            <person name="Peng Y."/>
            <person name="Wang N."/>
            <person name="Wang Y."/>
            <person name="Ma Z."/>
            <person name="Xu X."/>
            <person name="Zhang F."/>
            <person name="Xue H."/>
            <person name="Zhong H."/>
            <person name="Wang Y."/>
            <person name="Zhang K."/>
            <person name="Velt A."/>
            <person name="Avia K."/>
            <person name="Holtgrawe D."/>
            <person name="Grimplet J."/>
            <person name="Matus J.T."/>
            <person name="Ware D."/>
            <person name="Wu X."/>
            <person name="Wang H."/>
            <person name="Liu C."/>
            <person name="Fang Y."/>
            <person name="Rustenholz C."/>
            <person name="Cheng Z."/>
            <person name="Xiao H."/>
            <person name="Zhou Y."/>
        </authorList>
    </citation>
    <scope>NUCLEOTIDE SEQUENCE [LARGE SCALE GENOMIC DNA]</scope>
    <source>
        <strain evidence="17">cv. Pinot noir / PN40024</strain>
        <tissue evidence="16">Leaf</tissue>
    </source>
</reference>
<dbReference type="Proteomes" id="UP001227230">
    <property type="component" value="Chromosome 13"/>
</dbReference>
<evidence type="ECO:0000256" key="8">
    <source>
        <dbReference type="ARBA" id="ARBA00022842"/>
    </source>
</evidence>
<comment type="similarity">
    <text evidence="1 13">Belongs to the reverse transcriptase family. Telomerase subfamily.</text>
</comment>
<dbReference type="Gene3D" id="1.10.357.90">
    <property type="match status" value="1"/>
</dbReference>
<accession>A0ABY9D4C1</accession>
<keyword evidence="8 13" id="KW-0460">Magnesium</keyword>
<keyword evidence="10 13" id="KW-0695">RNA-directed DNA polymerase</keyword>
<name>A0ABY9D4C1_VITVI</name>
<dbReference type="PANTHER" id="PTHR12066:SF0">
    <property type="entry name" value="TELOMERASE REVERSE TRANSCRIPTASE"/>
    <property type="match status" value="1"/>
</dbReference>
<keyword evidence="9 13" id="KW-0779">Telomere</keyword>
<dbReference type="PROSITE" id="PS50878">
    <property type="entry name" value="RT_POL"/>
    <property type="match status" value="1"/>
</dbReference>
<evidence type="ECO:0000259" key="15">
    <source>
        <dbReference type="PROSITE" id="PS50878"/>
    </source>
</evidence>
<keyword evidence="7 13" id="KW-0479">Metal-binding</keyword>
<dbReference type="InterPro" id="IPR021891">
    <property type="entry name" value="Telomerase_RBD"/>
</dbReference>
<dbReference type="Pfam" id="PF21399">
    <property type="entry name" value="TERT_C"/>
    <property type="match status" value="1"/>
</dbReference>
<feature type="compositionally biased region" description="Polar residues" evidence="14">
    <location>
        <begin position="216"/>
        <end position="229"/>
    </location>
</feature>
<dbReference type="InterPro" id="IPR000477">
    <property type="entry name" value="RT_dom"/>
</dbReference>
<organism evidence="16 17">
    <name type="scientific">Vitis vinifera</name>
    <name type="common">Grape</name>
    <dbReference type="NCBI Taxonomy" id="29760"/>
    <lineage>
        <taxon>Eukaryota</taxon>
        <taxon>Viridiplantae</taxon>
        <taxon>Streptophyta</taxon>
        <taxon>Embryophyta</taxon>
        <taxon>Tracheophyta</taxon>
        <taxon>Spermatophyta</taxon>
        <taxon>Magnoliopsida</taxon>
        <taxon>eudicotyledons</taxon>
        <taxon>Gunneridae</taxon>
        <taxon>Pentapetalae</taxon>
        <taxon>rosids</taxon>
        <taxon>Vitales</taxon>
        <taxon>Vitaceae</taxon>
        <taxon>Viteae</taxon>
        <taxon>Vitis</taxon>
    </lineage>
</organism>
<dbReference type="InterPro" id="IPR049139">
    <property type="entry name" value="TERT_C"/>
</dbReference>
<evidence type="ECO:0000256" key="10">
    <source>
        <dbReference type="ARBA" id="ARBA00022918"/>
    </source>
</evidence>
<evidence type="ECO:0000256" key="4">
    <source>
        <dbReference type="ARBA" id="ARBA00022454"/>
    </source>
</evidence>
<dbReference type="SMART" id="SM00975">
    <property type="entry name" value="Telomerase_RBD"/>
    <property type="match status" value="1"/>
</dbReference>
<evidence type="ECO:0000256" key="6">
    <source>
        <dbReference type="ARBA" id="ARBA00022695"/>
    </source>
</evidence>
<comment type="function">
    <text evidence="13">Telomerase is a ribonucleoprotein enzyme essential for the replication of chromosome termini in most eukaryotes. It elongates telomeres. It is a reverse transcriptase that adds simple sequence repeats to chromosome ends by copying a template sequence within the RNA component of the enzyme.</text>
</comment>
<dbReference type="EMBL" id="CP126660">
    <property type="protein sequence ID" value="WKA02408.1"/>
    <property type="molecule type" value="Genomic_DNA"/>
</dbReference>
<evidence type="ECO:0000256" key="7">
    <source>
        <dbReference type="ARBA" id="ARBA00022723"/>
    </source>
</evidence>
<proteinExistence type="inferred from homology"/>
<evidence type="ECO:0000256" key="14">
    <source>
        <dbReference type="SAM" id="MobiDB-lite"/>
    </source>
</evidence>
<evidence type="ECO:0000256" key="9">
    <source>
        <dbReference type="ARBA" id="ARBA00022895"/>
    </source>
</evidence>
<evidence type="ECO:0000256" key="1">
    <source>
        <dbReference type="ARBA" id="ARBA00008001"/>
    </source>
</evidence>
<dbReference type="CDD" id="cd01648">
    <property type="entry name" value="TERT"/>
    <property type="match status" value="1"/>
</dbReference>
<evidence type="ECO:0000256" key="3">
    <source>
        <dbReference type="ARBA" id="ARBA00016182"/>
    </source>
</evidence>
<dbReference type="EC" id="2.7.7.49" evidence="2 13"/>
<evidence type="ECO:0000256" key="12">
    <source>
        <dbReference type="ARBA" id="ARBA00048173"/>
    </source>
</evidence>
<dbReference type="PANTHER" id="PTHR12066">
    <property type="entry name" value="TELOMERASE REVERSE TRANSCRIPTASE"/>
    <property type="match status" value="1"/>
</dbReference>
<dbReference type="Pfam" id="PF12009">
    <property type="entry name" value="Telomerase_RBD"/>
    <property type="match status" value="1"/>
</dbReference>
<evidence type="ECO:0000256" key="13">
    <source>
        <dbReference type="RuleBase" id="RU365061"/>
    </source>
</evidence>